<accession>A0AAW0DR87</accession>
<comment type="similarity">
    <text evidence="2">Belongs to the AB hydrolase superfamily. Epoxide hydrolase family.</text>
</comment>
<reference evidence="4 5" key="1">
    <citation type="journal article" date="2024" name="J Genomics">
        <title>Draft genome sequencing and assembly of Favolaschia claudopus CIRM-BRFM 2984 isolated from oak limbs.</title>
        <authorList>
            <person name="Navarro D."/>
            <person name="Drula E."/>
            <person name="Chaduli D."/>
            <person name="Cazenave R."/>
            <person name="Ahrendt S."/>
            <person name="Wang J."/>
            <person name="Lipzen A."/>
            <person name="Daum C."/>
            <person name="Barry K."/>
            <person name="Grigoriev I.V."/>
            <person name="Favel A."/>
            <person name="Rosso M.N."/>
            <person name="Martin F."/>
        </authorList>
    </citation>
    <scope>NUCLEOTIDE SEQUENCE [LARGE SCALE GENOMIC DNA]</scope>
    <source>
        <strain evidence="4 5">CIRM-BRFM 2984</strain>
    </source>
</reference>
<sequence>MPKVKLPSGHTWAYVDANPQGTTTILCLHGFPDLGFGYRHQIGPWAKAGFRVVVPDMLGYGGSSAPIDPSQYTTKRLANDLAELLTALGVSRAIVVGHDWGSFTAARMALWQPNRVLALVLMSVPYTPPALAPTSLFHIAARAPNLAYQLFLASPEAAPVLEANLPRFLALTFQSPSSSAIDFTGMGAMRAQLTSTPSPTTVSAIPCVLKGDALRAYLAAFRAHGLTGPTNYYRTARTRSLEEISNPTLALSASLDVLSIYGTLDPTIAPAALKAQRRFVSRLTEMPLKGTGHWVMVEDVREEPQWKIGGAEDPLEEWREHLSSGGWKEGDGDGGAVGRTVLTWLKGLGITSVQKTKL</sequence>
<feature type="domain" description="AB hydrolase-1" evidence="3">
    <location>
        <begin position="24"/>
        <end position="299"/>
    </location>
</feature>
<dbReference type="PANTHER" id="PTHR43329">
    <property type="entry name" value="EPOXIDE HYDROLASE"/>
    <property type="match status" value="1"/>
</dbReference>
<keyword evidence="1 4" id="KW-0378">Hydrolase</keyword>
<dbReference type="Pfam" id="PF00561">
    <property type="entry name" value="Abhydrolase_1"/>
    <property type="match status" value="1"/>
</dbReference>
<dbReference type="GO" id="GO:0016787">
    <property type="term" value="F:hydrolase activity"/>
    <property type="evidence" value="ECO:0007669"/>
    <property type="project" value="UniProtKB-KW"/>
</dbReference>
<dbReference type="AlphaFoldDB" id="A0AAW0DR87"/>
<dbReference type="PRINTS" id="PR00111">
    <property type="entry name" value="ABHYDROLASE"/>
</dbReference>
<dbReference type="SUPFAM" id="SSF53474">
    <property type="entry name" value="alpha/beta-Hydrolases"/>
    <property type="match status" value="1"/>
</dbReference>
<dbReference type="EMBL" id="JAWWNJ010000006">
    <property type="protein sequence ID" value="KAK7054107.1"/>
    <property type="molecule type" value="Genomic_DNA"/>
</dbReference>
<organism evidence="4 5">
    <name type="scientific">Favolaschia claudopus</name>
    <dbReference type="NCBI Taxonomy" id="2862362"/>
    <lineage>
        <taxon>Eukaryota</taxon>
        <taxon>Fungi</taxon>
        <taxon>Dikarya</taxon>
        <taxon>Basidiomycota</taxon>
        <taxon>Agaricomycotina</taxon>
        <taxon>Agaricomycetes</taxon>
        <taxon>Agaricomycetidae</taxon>
        <taxon>Agaricales</taxon>
        <taxon>Marasmiineae</taxon>
        <taxon>Mycenaceae</taxon>
        <taxon>Favolaschia</taxon>
    </lineage>
</organism>
<dbReference type="InterPro" id="IPR029058">
    <property type="entry name" value="AB_hydrolase_fold"/>
</dbReference>
<dbReference type="InterPro" id="IPR000639">
    <property type="entry name" value="Epox_hydrolase-like"/>
</dbReference>
<evidence type="ECO:0000313" key="4">
    <source>
        <dbReference type="EMBL" id="KAK7054107.1"/>
    </source>
</evidence>
<comment type="caution">
    <text evidence="4">The sequence shown here is derived from an EMBL/GenBank/DDBJ whole genome shotgun (WGS) entry which is preliminary data.</text>
</comment>
<gene>
    <name evidence="4" type="ORF">R3P38DRAFT_2854704</name>
</gene>
<dbReference type="PRINTS" id="PR00412">
    <property type="entry name" value="EPOXHYDRLASE"/>
</dbReference>
<dbReference type="Proteomes" id="UP001362999">
    <property type="component" value="Unassembled WGS sequence"/>
</dbReference>
<evidence type="ECO:0000256" key="1">
    <source>
        <dbReference type="ARBA" id="ARBA00022801"/>
    </source>
</evidence>
<protein>
    <submittedName>
        <fullName evidence="4">Epoxide hydrolase</fullName>
    </submittedName>
</protein>
<evidence type="ECO:0000256" key="2">
    <source>
        <dbReference type="ARBA" id="ARBA00038334"/>
    </source>
</evidence>
<keyword evidence="5" id="KW-1185">Reference proteome</keyword>
<evidence type="ECO:0000259" key="3">
    <source>
        <dbReference type="Pfam" id="PF00561"/>
    </source>
</evidence>
<dbReference type="InterPro" id="IPR000073">
    <property type="entry name" value="AB_hydrolase_1"/>
</dbReference>
<name>A0AAW0DR87_9AGAR</name>
<evidence type="ECO:0000313" key="5">
    <source>
        <dbReference type="Proteomes" id="UP001362999"/>
    </source>
</evidence>
<dbReference type="Gene3D" id="3.40.50.1820">
    <property type="entry name" value="alpha/beta hydrolase"/>
    <property type="match status" value="1"/>
</dbReference>
<proteinExistence type="inferred from homology"/>